<feature type="domain" description="UPF0261" evidence="3">
    <location>
        <begin position="182"/>
        <end position="398"/>
    </location>
</feature>
<protein>
    <recommendedName>
        <fullName evidence="1">UPF0261 protein EPD83_000250</fullName>
    </recommendedName>
</protein>
<comment type="caution">
    <text evidence="4">The sequence shown here is derived from an EMBL/GenBank/DDBJ whole genome shotgun (WGS) entry which is preliminary data.</text>
</comment>
<sequence>MAGRVYVVGTADTKGRELAYVRDRVQAAGVEAVVVDVGTSDPDAAGGGDVTAAEVAGHHPDGADAVFVGERGAAVSAMAVALEHFLTGVDDLGGVIGIGGSGGTALVTPALRALPVGVPKVMVSTVASGDVAPYVGPSDIAMTYSVTDVAGINRISRVVLGNAAHAVAGMVATSVPSGDEDRPAVGLTMFGVTTPAVTQVVELLGDDVEPLVFHATGTGGRSLEKLVASGLVGSVVDLTTTEVADHLMGGVFSAGETRLDVLADHPVPYVGSCGALDMVNFGARDTVPERYADRLFHEHNAQVTLMRTTAEENAEMGAWIARKLNAAAGPVRFLVPEGGVSMLDAPGQPFHDPEADAALFDALEAGFETTDDHVLVRLPHHVNDPEFAQAVLAAHRELTAKETP</sequence>
<dbReference type="Gene3D" id="3.40.50.12020">
    <property type="entry name" value="Uncharacterised protein family UPF0261, NN domain"/>
    <property type="match status" value="1"/>
</dbReference>
<dbReference type="RefSeq" id="WP_165566104.1">
    <property type="nucleotide sequence ID" value="NZ_SAYU02000001.1"/>
</dbReference>
<dbReference type="EMBL" id="SAYU02000001">
    <property type="protein sequence ID" value="NHA66485.1"/>
    <property type="molecule type" value="Genomic_DNA"/>
</dbReference>
<evidence type="ECO:0000313" key="5">
    <source>
        <dbReference type="Proteomes" id="UP000287866"/>
    </source>
</evidence>
<dbReference type="PANTHER" id="PTHR31862">
    <property type="entry name" value="UPF0261 DOMAIN PROTEIN (AFU_ORTHOLOGUE AFUA_1G10120)"/>
    <property type="match status" value="1"/>
</dbReference>
<dbReference type="Pfam" id="PF23189">
    <property type="entry name" value="UPF0261_C"/>
    <property type="match status" value="1"/>
</dbReference>
<organism evidence="4 5">
    <name type="scientific">Phycicoccus flavus</name>
    <dbReference type="NCBI Taxonomy" id="2502783"/>
    <lineage>
        <taxon>Bacteria</taxon>
        <taxon>Bacillati</taxon>
        <taxon>Actinomycetota</taxon>
        <taxon>Actinomycetes</taxon>
        <taxon>Micrococcales</taxon>
        <taxon>Intrasporangiaceae</taxon>
        <taxon>Phycicoccus</taxon>
    </lineage>
</organism>
<accession>A0A8T6R106</accession>
<dbReference type="Pfam" id="PF06792">
    <property type="entry name" value="UPF0261"/>
    <property type="match status" value="1"/>
</dbReference>
<evidence type="ECO:0000256" key="1">
    <source>
        <dbReference type="HAMAP-Rule" id="MF_00677"/>
    </source>
</evidence>
<keyword evidence="5" id="KW-1185">Reference proteome</keyword>
<dbReference type="InterPro" id="IPR051353">
    <property type="entry name" value="Tobamovirus_resist_UPF0261"/>
</dbReference>
<dbReference type="NCBIfam" id="NF002674">
    <property type="entry name" value="PRK02399.1-2"/>
    <property type="match status" value="1"/>
</dbReference>
<dbReference type="CDD" id="cd15488">
    <property type="entry name" value="Tm-1-like"/>
    <property type="match status" value="1"/>
</dbReference>
<dbReference type="InterPro" id="IPR044122">
    <property type="entry name" value="UPF0261_N"/>
</dbReference>
<reference evidence="4" key="1">
    <citation type="submission" date="2020-03" db="EMBL/GenBank/DDBJ databases">
        <title>Phycicoccus flavus sp. nov., a novel endophytic actinobacterium isolated from branch of Kandelia candel.</title>
        <authorList>
            <person name="Tuo L."/>
        </authorList>
    </citation>
    <scope>NUCLEOTIDE SEQUENCE</scope>
    <source>
        <strain evidence="4">CMS6Z-2</strain>
    </source>
</reference>
<dbReference type="NCBIfam" id="NF002673">
    <property type="entry name" value="PRK02399.1-1"/>
    <property type="match status" value="1"/>
</dbReference>
<dbReference type="Proteomes" id="UP000287866">
    <property type="component" value="Unassembled WGS sequence"/>
</dbReference>
<proteinExistence type="inferred from homology"/>
<gene>
    <name evidence="4" type="ORF">EPD83_000250</name>
</gene>
<dbReference type="PANTHER" id="PTHR31862:SF1">
    <property type="entry name" value="UPF0261 DOMAIN PROTEIN (AFU_ORTHOLOGUE AFUA_1G10120)"/>
    <property type="match status" value="1"/>
</dbReference>
<name>A0A8T6R106_9MICO</name>
<evidence type="ECO:0000259" key="2">
    <source>
        <dbReference type="Pfam" id="PF06792"/>
    </source>
</evidence>
<feature type="domain" description="UPF0261" evidence="2">
    <location>
        <begin position="4"/>
        <end position="173"/>
    </location>
</feature>
<dbReference type="PIRSF" id="PIRSF033271">
    <property type="entry name" value="UCP033271"/>
    <property type="match status" value="1"/>
</dbReference>
<dbReference type="InterPro" id="IPR008322">
    <property type="entry name" value="UPF0261"/>
</dbReference>
<dbReference type="InterPro" id="IPR056778">
    <property type="entry name" value="UPF0261_C"/>
</dbReference>
<dbReference type="HAMAP" id="MF_00677">
    <property type="entry name" value="UPF0261"/>
    <property type="match status" value="1"/>
</dbReference>
<dbReference type="AlphaFoldDB" id="A0A8T6R106"/>
<evidence type="ECO:0000313" key="4">
    <source>
        <dbReference type="EMBL" id="NHA66485.1"/>
    </source>
</evidence>
<dbReference type="Gene3D" id="3.40.50.12030">
    <property type="entry name" value="Uncharacterised protein family UPF0261, NC domain"/>
    <property type="match status" value="1"/>
</dbReference>
<comment type="similarity">
    <text evidence="1">Belongs to the UPF0261 family.</text>
</comment>
<evidence type="ECO:0000259" key="3">
    <source>
        <dbReference type="Pfam" id="PF23189"/>
    </source>
</evidence>